<feature type="transmembrane region" description="Helical" evidence="8">
    <location>
        <begin position="271"/>
        <end position="290"/>
    </location>
</feature>
<dbReference type="PANTHER" id="PTHR43829:SF9">
    <property type="entry name" value="AQUAPORIN-9"/>
    <property type="match status" value="1"/>
</dbReference>
<dbReference type="InterPro" id="IPR050363">
    <property type="entry name" value="MIP/Aquaporin"/>
</dbReference>
<feature type="transmembrane region" description="Helical" evidence="8">
    <location>
        <begin position="107"/>
        <end position="126"/>
    </location>
</feature>
<evidence type="ECO:0000313" key="9">
    <source>
        <dbReference type="EMBL" id="OZG64510.1"/>
    </source>
</evidence>
<evidence type="ECO:0000256" key="2">
    <source>
        <dbReference type="ARBA" id="ARBA00006175"/>
    </source>
</evidence>
<dbReference type="EMBL" id="MWWY01000021">
    <property type="protein sequence ID" value="OZG64510.1"/>
    <property type="molecule type" value="Genomic_DNA"/>
</dbReference>
<gene>
    <name evidence="9" type="ORF">BHAP_0971</name>
</gene>
<evidence type="ECO:0000256" key="3">
    <source>
        <dbReference type="ARBA" id="ARBA00022448"/>
    </source>
</evidence>
<dbReference type="Pfam" id="PF00230">
    <property type="entry name" value="MIP"/>
    <property type="match status" value="1"/>
</dbReference>
<dbReference type="AlphaFoldDB" id="A0A261FZB3"/>
<feature type="transmembrane region" description="Helical" evidence="8">
    <location>
        <begin position="146"/>
        <end position="170"/>
    </location>
</feature>
<reference evidence="9 10" key="1">
    <citation type="journal article" date="2017" name="BMC Genomics">
        <title>Comparative genomic and phylogenomic analyses of the Bifidobacteriaceae family.</title>
        <authorList>
            <person name="Lugli G.A."/>
            <person name="Milani C."/>
            <person name="Turroni F."/>
            <person name="Duranti S."/>
            <person name="Mancabelli L."/>
            <person name="Mangifesta M."/>
            <person name="Ferrario C."/>
            <person name="Modesto M."/>
            <person name="Mattarelli P."/>
            <person name="Jiri K."/>
            <person name="van Sinderen D."/>
            <person name="Ventura M."/>
        </authorList>
    </citation>
    <scope>NUCLEOTIDE SEQUENCE [LARGE SCALE GENOMIC DNA]</scope>
    <source>
        <strain evidence="9 10">DSM 100202</strain>
    </source>
</reference>
<feature type="transmembrane region" description="Helical" evidence="8">
    <location>
        <begin position="242"/>
        <end position="262"/>
    </location>
</feature>
<evidence type="ECO:0000256" key="5">
    <source>
        <dbReference type="ARBA" id="ARBA00022989"/>
    </source>
</evidence>
<dbReference type="PROSITE" id="PS00221">
    <property type="entry name" value="MIP"/>
    <property type="match status" value="1"/>
</dbReference>
<dbReference type="InterPro" id="IPR000425">
    <property type="entry name" value="MIP"/>
</dbReference>
<dbReference type="Proteomes" id="UP000216074">
    <property type="component" value="Unassembled WGS sequence"/>
</dbReference>
<dbReference type="Gene3D" id="1.20.1080.10">
    <property type="entry name" value="Glycerol uptake facilitator protein"/>
    <property type="match status" value="1"/>
</dbReference>
<dbReference type="InterPro" id="IPR023271">
    <property type="entry name" value="Aquaporin-like"/>
</dbReference>
<dbReference type="CDD" id="cd00333">
    <property type="entry name" value="MIP"/>
    <property type="match status" value="1"/>
</dbReference>
<proteinExistence type="inferred from homology"/>
<comment type="similarity">
    <text evidence="2 7">Belongs to the MIP/aquaporin (TC 1.A.8) family.</text>
</comment>
<evidence type="ECO:0000256" key="4">
    <source>
        <dbReference type="ARBA" id="ARBA00022692"/>
    </source>
</evidence>
<dbReference type="SUPFAM" id="SSF81338">
    <property type="entry name" value="Aquaporin-like"/>
    <property type="match status" value="1"/>
</dbReference>
<keyword evidence="6 8" id="KW-0472">Membrane</keyword>
<accession>A0A261FZB3</accession>
<feature type="transmembrane region" description="Helical" evidence="8">
    <location>
        <begin position="324"/>
        <end position="347"/>
    </location>
</feature>
<dbReference type="PRINTS" id="PR00783">
    <property type="entry name" value="MINTRINSICP"/>
</dbReference>
<comment type="caution">
    <text evidence="9">The sequence shown here is derived from an EMBL/GenBank/DDBJ whole genome shotgun (WGS) entry which is preliminary data.</text>
</comment>
<keyword evidence="3 7" id="KW-0813">Transport</keyword>
<dbReference type="GO" id="GO:0015254">
    <property type="term" value="F:glycerol channel activity"/>
    <property type="evidence" value="ECO:0007669"/>
    <property type="project" value="TreeGrafter"/>
</dbReference>
<protein>
    <submittedName>
        <fullName evidence="9">Glycerol uptake permease</fullName>
    </submittedName>
</protein>
<keyword evidence="10" id="KW-1185">Reference proteome</keyword>
<comment type="subcellular location">
    <subcellularLocation>
        <location evidence="1">Membrane</location>
        <topology evidence="1">Multi-pass membrane protein</topology>
    </subcellularLocation>
</comment>
<sequence>MLTECFSVSIFCHSCWVCGGFVSVCGGFLSLSSPSARENRHALTRVVLYSIYAPLQYLVQPSSATFAAPNRRHGSALGVALHRLFDTSARHCHPTPVRERKETAVEYSLFTKLAAEFFGTAILMIFGNGSVANVELKNTKGHHAGWLNIAMGYGFGVMFPVLMFGAISGAHINPAMTIAQAINGMFPWSDVLPYIVAQLLGAALGQFIVYLTYYPHYKETEDAEAIFASFCTSDADDKKVNYFVNEMFGTLVLVFGALCCLMDPWGVKDPAAAAIVVGFIVWGLVTSMGGPTGPGLNPARDLMPRVLHAILPIPHKGSSRWNEAWIPVVAPIVGAIIGAWLFSFFFAA</sequence>
<evidence type="ECO:0000256" key="1">
    <source>
        <dbReference type="ARBA" id="ARBA00004141"/>
    </source>
</evidence>
<evidence type="ECO:0000256" key="6">
    <source>
        <dbReference type="ARBA" id="ARBA00023136"/>
    </source>
</evidence>
<dbReference type="NCBIfam" id="TIGR00861">
    <property type="entry name" value="MIP"/>
    <property type="match status" value="1"/>
</dbReference>
<feature type="transmembrane region" description="Helical" evidence="8">
    <location>
        <begin position="191"/>
        <end position="213"/>
    </location>
</feature>
<keyword evidence="4 7" id="KW-0812">Transmembrane</keyword>
<dbReference type="GO" id="GO:0005886">
    <property type="term" value="C:plasma membrane"/>
    <property type="evidence" value="ECO:0007669"/>
    <property type="project" value="TreeGrafter"/>
</dbReference>
<evidence type="ECO:0000313" key="10">
    <source>
        <dbReference type="Proteomes" id="UP000216074"/>
    </source>
</evidence>
<evidence type="ECO:0000256" key="7">
    <source>
        <dbReference type="RuleBase" id="RU000477"/>
    </source>
</evidence>
<name>A0A261FZB3_9BIFI</name>
<dbReference type="PANTHER" id="PTHR43829">
    <property type="entry name" value="AQUAPORIN OR AQUAGLYCEROPORIN RELATED"/>
    <property type="match status" value="1"/>
</dbReference>
<organism evidence="9 10">
    <name type="scientific">Bifidobacterium hapali</name>
    <dbReference type="NCBI Taxonomy" id="1630172"/>
    <lineage>
        <taxon>Bacteria</taxon>
        <taxon>Bacillati</taxon>
        <taxon>Actinomycetota</taxon>
        <taxon>Actinomycetes</taxon>
        <taxon>Bifidobacteriales</taxon>
        <taxon>Bifidobacteriaceae</taxon>
        <taxon>Bifidobacterium</taxon>
    </lineage>
</organism>
<feature type="transmembrane region" description="Helical" evidence="8">
    <location>
        <begin position="6"/>
        <end position="31"/>
    </location>
</feature>
<evidence type="ECO:0000256" key="8">
    <source>
        <dbReference type="SAM" id="Phobius"/>
    </source>
</evidence>
<dbReference type="InterPro" id="IPR022357">
    <property type="entry name" value="MIP_CS"/>
</dbReference>
<keyword evidence="5 8" id="KW-1133">Transmembrane helix</keyword>